<dbReference type="PROSITE" id="PS51464">
    <property type="entry name" value="SIS"/>
    <property type="match status" value="1"/>
</dbReference>
<evidence type="ECO:0000256" key="8">
    <source>
        <dbReference type="ARBA" id="ARBA00023235"/>
    </source>
</evidence>
<feature type="domain" description="SIS" evidence="14">
    <location>
        <begin position="46"/>
        <end position="189"/>
    </location>
</feature>
<dbReference type="PANTHER" id="PTHR42745:SF2">
    <property type="entry name" value="ARABINOSE 5-PHOSPHATE ISOMERASE GUTQ"/>
    <property type="match status" value="1"/>
</dbReference>
<keyword evidence="4" id="KW-0547">Nucleotide-binding</keyword>
<dbReference type="PANTHER" id="PTHR42745">
    <property type="match status" value="1"/>
</dbReference>
<dbReference type="CDD" id="cd05014">
    <property type="entry name" value="SIS_Kpsf"/>
    <property type="match status" value="1"/>
</dbReference>
<dbReference type="InterPro" id="IPR046348">
    <property type="entry name" value="SIS_dom_sf"/>
</dbReference>
<dbReference type="SUPFAM" id="SSF53697">
    <property type="entry name" value="SIS domain"/>
    <property type="match status" value="1"/>
</dbReference>
<evidence type="ECO:0000256" key="1">
    <source>
        <dbReference type="ARBA" id="ARBA00008165"/>
    </source>
</evidence>
<evidence type="ECO:0000256" key="6">
    <source>
        <dbReference type="ARBA" id="ARBA00022840"/>
    </source>
</evidence>
<dbReference type="GO" id="GO:0019146">
    <property type="term" value="F:arabinose-5-phosphate isomerase activity"/>
    <property type="evidence" value="ECO:0007669"/>
    <property type="project" value="UniProtKB-EC"/>
</dbReference>
<dbReference type="NCBIfam" id="TIGR00393">
    <property type="entry name" value="kpsF"/>
    <property type="match status" value="1"/>
</dbReference>
<dbReference type="RefSeq" id="WP_238116034.1">
    <property type="nucleotide sequence ID" value="NZ_QLTR01000011.1"/>
</dbReference>
<comment type="catalytic activity">
    <reaction evidence="9">
        <text>D-arabinose 5-phosphate = D-ribulose 5-phosphate</text>
        <dbReference type="Rhea" id="RHEA:23104"/>
        <dbReference type="ChEBI" id="CHEBI:57693"/>
        <dbReference type="ChEBI" id="CHEBI:58121"/>
        <dbReference type="EC" id="5.3.1.13"/>
    </reaction>
</comment>
<organism evidence="15 16">
    <name type="scientific">Vibrio diazotrophicus</name>
    <dbReference type="NCBI Taxonomy" id="685"/>
    <lineage>
        <taxon>Bacteria</taxon>
        <taxon>Pseudomonadati</taxon>
        <taxon>Pseudomonadota</taxon>
        <taxon>Gammaproteobacteria</taxon>
        <taxon>Vibrionales</taxon>
        <taxon>Vibrionaceae</taxon>
        <taxon>Vibrio</taxon>
    </lineage>
</organism>
<evidence type="ECO:0000313" key="15">
    <source>
        <dbReference type="EMBL" id="RAS63544.1"/>
    </source>
</evidence>
<dbReference type="InterPro" id="IPR035474">
    <property type="entry name" value="SIS_Kpsf"/>
</dbReference>
<keyword evidence="3" id="KW-0677">Repeat</keyword>
<dbReference type="GO" id="GO:1901135">
    <property type="term" value="P:carbohydrate derivative metabolic process"/>
    <property type="evidence" value="ECO:0007669"/>
    <property type="project" value="InterPro"/>
</dbReference>
<evidence type="ECO:0000259" key="13">
    <source>
        <dbReference type="PROSITE" id="PS51371"/>
    </source>
</evidence>
<dbReference type="Pfam" id="PF01380">
    <property type="entry name" value="SIS"/>
    <property type="match status" value="1"/>
</dbReference>
<evidence type="ECO:0000256" key="11">
    <source>
        <dbReference type="PIRSR" id="PIRSR004692-3"/>
    </source>
</evidence>
<evidence type="ECO:0000256" key="10">
    <source>
        <dbReference type="PIRSR" id="PIRSR004692-2"/>
    </source>
</evidence>
<dbReference type="GO" id="GO:0005975">
    <property type="term" value="P:carbohydrate metabolic process"/>
    <property type="evidence" value="ECO:0007669"/>
    <property type="project" value="InterPro"/>
</dbReference>
<feature type="site" description="Catalytically relevant" evidence="11">
    <location>
        <position position="116"/>
    </location>
</feature>
<keyword evidence="5 10" id="KW-0862">Zinc</keyword>
<dbReference type="Pfam" id="PF00571">
    <property type="entry name" value="CBS"/>
    <property type="match status" value="2"/>
</dbReference>
<dbReference type="InterPro" id="IPR004800">
    <property type="entry name" value="KdsD/KpsF-type"/>
</dbReference>
<dbReference type="InterPro" id="IPR001347">
    <property type="entry name" value="SIS_dom"/>
</dbReference>
<evidence type="ECO:0000256" key="5">
    <source>
        <dbReference type="ARBA" id="ARBA00022833"/>
    </source>
</evidence>
<comment type="caution">
    <text evidence="15">The sequence shown here is derived from an EMBL/GenBank/DDBJ whole genome shotgun (WGS) entry which is preliminary data.</text>
</comment>
<proteinExistence type="inferred from homology"/>
<dbReference type="GO" id="GO:0046872">
    <property type="term" value="F:metal ion binding"/>
    <property type="evidence" value="ECO:0007669"/>
    <property type="project" value="UniProtKB-KW"/>
</dbReference>
<keyword evidence="8 9" id="KW-0413">Isomerase</keyword>
<keyword evidence="7 12" id="KW-0129">CBS domain</keyword>
<feature type="site" description="Catalytically relevant" evidence="11">
    <location>
        <position position="157"/>
    </location>
</feature>
<dbReference type="InterPro" id="IPR050986">
    <property type="entry name" value="GutQ/KpsF_isomerases"/>
</dbReference>
<dbReference type="FunFam" id="3.40.50.10490:FF:000011">
    <property type="entry name" value="Arabinose 5-phosphate isomerase"/>
    <property type="match status" value="1"/>
</dbReference>
<dbReference type="Proteomes" id="UP000248729">
    <property type="component" value="Unassembled WGS sequence"/>
</dbReference>
<name>A0A329E9L3_VIBDI</name>
<comment type="similarity">
    <text evidence="1 9">Belongs to the SIS family. GutQ/KpsF subfamily.</text>
</comment>
<evidence type="ECO:0000313" key="16">
    <source>
        <dbReference type="Proteomes" id="UP000248729"/>
    </source>
</evidence>
<dbReference type="EMBL" id="QLTR01000011">
    <property type="protein sequence ID" value="RAS63544.1"/>
    <property type="molecule type" value="Genomic_DNA"/>
</dbReference>
<evidence type="ECO:0000256" key="9">
    <source>
        <dbReference type="PIRNR" id="PIRNR004692"/>
    </source>
</evidence>
<dbReference type="PROSITE" id="PS51371">
    <property type="entry name" value="CBS"/>
    <property type="match status" value="1"/>
</dbReference>
<keyword evidence="2 10" id="KW-0479">Metal-binding</keyword>
<dbReference type="Gene3D" id="3.10.580.10">
    <property type="entry name" value="CBS-domain"/>
    <property type="match status" value="1"/>
</dbReference>
<evidence type="ECO:0000256" key="3">
    <source>
        <dbReference type="ARBA" id="ARBA00022737"/>
    </source>
</evidence>
<accession>A0A329E9L3</accession>
<dbReference type="GO" id="GO:0005524">
    <property type="term" value="F:ATP binding"/>
    <property type="evidence" value="ECO:0007669"/>
    <property type="project" value="UniProtKB-KW"/>
</dbReference>
<feature type="site" description="Catalytically relevant" evidence="11">
    <location>
        <position position="64"/>
    </location>
</feature>
<dbReference type="Gene3D" id="3.40.50.10490">
    <property type="entry name" value="Glucose-6-phosphate isomerase like protein, domain 1"/>
    <property type="match status" value="1"/>
</dbReference>
<evidence type="ECO:0000256" key="4">
    <source>
        <dbReference type="ARBA" id="ARBA00022741"/>
    </source>
</evidence>
<evidence type="ECO:0000256" key="7">
    <source>
        <dbReference type="ARBA" id="ARBA00023122"/>
    </source>
</evidence>
<dbReference type="InterPro" id="IPR046342">
    <property type="entry name" value="CBS_dom_sf"/>
</dbReference>
<dbReference type="PIRSF" id="PIRSF004692">
    <property type="entry name" value="KdsD_KpsF"/>
    <property type="match status" value="1"/>
</dbReference>
<keyword evidence="6" id="KW-0067">ATP-binding</keyword>
<dbReference type="EC" id="5.3.1.13" evidence="9"/>
<dbReference type="AlphaFoldDB" id="A0A329E9L3"/>
<feature type="domain" description="CBS" evidence="13">
    <location>
        <begin position="215"/>
        <end position="272"/>
    </location>
</feature>
<feature type="binding site" evidence="10">
    <location>
        <position position="87"/>
    </location>
    <ligand>
        <name>Zn(2+)</name>
        <dbReference type="ChEBI" id="CHEBI:29105"/>
    </ligand>
</feature>
<reference evidence="15 16" key="1">
    <citation type="submission" date="2018-06" db="EMBL/GenBank/DDBJ databases">
        <title>Freshwater and sediment microbial communities from various areas in North America, analyzing microbe dynamics in response to fracking.</title>
        <authorList>
            <person name="Lamendella R."/>
        </authorList>
    </citation>
    <scope>NUCLEOTIDE SEQUENCE [LARGE SCALE GENOMIC DNA]</scope>
    <source>
        <strain evidence="15 16">99A</strain>
    </source>
</reference>
<sequence length="333" mass="35855">MKDERCEMKVSHITEIVCSTALRIMKEELAQASKLVDVIDSNFTDVCRAICECKGKIIVSGIGKSGHIGKKIAATFASTGTPSFFVHLAEALHGDLGMIESEDMIIFISNSGEAPEFKIMAPLLAKKAVTTIAITQNLDSFLAKQCAYRLSTAVDKEACPLGLAPSASTVNTLILGDTLALTIMTMKGFGKHDFALSHPAGALGNKLLLTLDQLISDKHQQAFCNADTRIADAVDLMCNTGFGLIAILSDNKVSGVFTDGDLRRAIHRCDDLMLPIGEVMTSSFKCTYSDQLCSSTLKYMNENSITALPVIRRESDIFLGVINVSTIHQAGIL</sequence>
<gene>
    <name evidence="15" type="ORF">DET48_11193</name>
</gene>
<evidence type="ECO:0000256" key="12">
    <source>
        <dbReference type="PROSITE-ProRule" id="PRU00703"/>
    </source>
</evidence>
<evidence type="ECO:0000256" key="2">
    <source>
        <dbReference type="ARBA" id="ARBA00022723"/>
    </source>
</evidence>
<feature type="site" description="Catalytically relevant" evidence="11">
    <location>
        <position position="198"/>
    </location>
</feature>
<evidence type="ECO:0000259" key="14">
    <source>
        <dbReference type="PROSITE" id="PS51464"/>
    </source>
</evidence>
<protein>
    <recommendedName>
        <fullName evidence="9">Arabinose 5-phosphate isomerase</fullName>
        <shortName evidence="9">API</shortName>
        <ecNumber evidence="9">5.3.1.13</ecNumber>
    </recommendedName>
</protein>
<dbReference type="InterPro" id="IPR000644">
    <property type="entry name" value="CBS_dom"/>
</dbReference>